<dbReference type="PANTHER" id="PTHR21340:SF0">
    <property type="entry name" value="BIS(5'-NUCLEOSYL)-TETRAPHOSPHATASE [ASYMMETRICAL]"/>
    <property type="match status" value="1"/>
</dbReference>
<dbReference type="PANTHER" id="PTHR21340">
    <property type="entry name" value="DIADENOSINE 5,5-P1,P4-TETRAPHOSPHATE PYROPHOSPHOHYDROLASE MUTT"/>
    <property type="match status" value="1"/>
</dbReference>
<dbReference type="InterPro" id="IPR000086">
    <property type="entry name" value="NUDIX_hydrolase_dom"/>
</dbReference>
<dbReference type="SUPFAM" id="SSF55811">
    <property type="entry name" value="Nudix"/>
    <property type="match status" value="1"/>
</dbReference>
<keyword evidence="1" id="KW-0378">Hydrolase</keyword>
<name>A0ABX0SXH2_9PSEU</name>
<evidence type="ECO:0000313" key="3">
    <source>
        <dbReference type="EMBL" id="NIH81677.1"/>
    </source>
</evidence>
<evidence type="ECO:0000313" key="4">
    <source>
        <dbReference type="Proteomes" id="UP000754495"/>
    </source>
</evidence>
<dbReference type="EMBL" id="JAANOU010000001">
    <property type="protein sequence ID" value="NIH81677.1"/>
    <property type="molecule type" value="Genomic_DNA"/>
</dbReference>
<dbReference type="RefSeq" id="WP_167117766.1">
    <property type="nucleotide sequence ID" value="NZ_JAANOU010000001.1"/>
</dbReference>
<proteinExistence type="predicted"/>
<dbReference type="PROSITE" id="PS00893">
    <property type="entry name" value="NUDIX_BOX"/>
    <property type="match status" value="1"/>
</dbReference>
<dbReference type="Pfam" id="PF00293">
    <property type="entry name" value="NUDIX"/>
    <property type="match status" value="1"/>
</dbReference>
<keyword evidence="4" id="KW-1185">Reference proteome</keyword>
<feature type="domain" description="Nudix hydrolase" evidence="2">
    <location>
        <begin position="15"/>
        <end position="144"/>
    </location>
</feature>
<dbReference type="InterPro" id="IPR015797">
    <property type="entry name" value="NUDIX_hydrolase-like_dom_sf"/>
</dbReference>
<dbReference type="InterPro" id="IPR020084">
    <property type="entry name" value="NUDIX_hydrolase_CS"/>
</dbReference>
<dbReference type="Gene3D" id="3.90.79.10">
    <property type="entry name" value="Nucleoside Triphosphate Pyrophosphohydrolase"/>
    <property type="match status" value="1"/>
</dbReference>
<reference evidence="3 4" key="1">
    <citation type="submission" date="2020-03" db="EMBL/GenBank/DDBJ databases">
        <title>Sequencing the genomes of 1000 actinobacteria strains.</title>
        <authorList>
            <person name="Klenk H.-P."/>
        </authorList>
    </citation>
    <scope>NUCLEOTIDE SEQUENCE [LARGE SCALE GENOMIC DNA]</scope>
    <source>
        <strain evidence="3 4">DSM 45668</strain>
    </source>
</reference>
<accession>A0ABX0SXH2</accession>
<protein>
    <submittedName>
        <fullName evidence="3">8-oxo-dGTP pyrophosphatase MutT (NUDIX family)</fullName>
    </submittedName>
</protein>
<evidence type="ECO:0000256" key="1">
    <source>
        <dbReference type="ARBA" id="ARBA00022801"/>
    </source>
</evidence>
<dbReference type="InterPro" id="IPR051325">
    <property type="entry name" value="Nudix_hydrolase_domain"/>
</dbReference>
<dbReference type="PROSITE" id="PS51462">
    <property type="entry name" value="NUDIX"/>
    <property type="match status" value="1"/>
</dbReference>
<gene>
    <name evidence="3" type="ORF">FHX46_004207</name>
</gene>
<dbReference type="Proteomes" id="UP000754495">
    <property type="component" value="Unassembled WGS sequence"/>
</dbReference>
<evidence type="ECO:0000259" key="2">
    <source>
        <dbReference type="PROSITE" id="PS51462"/>
    </source>
</evidence>
<organism evidence="3 4">
    <name type="scientific">Amycolatopsis viridis</name>
    <dbReference type="NCBI Taxonomy" id="185678"/>
    <lineage>
        <taxon>Bacteria</taxon>
        <taxon>Bacillati</taxon>
        <taxon>Actinomycetota</taxon>
        <taxon>Actinomycetes</taxon>
        <taxon>Pseudonocardiales</taxon>
        <taxon>Pseudonocardiaceae</taxon>
        <taxon>Amycolatopsis</taxon>
    </lineage>
</organism>
<comment type="caution">
    <text evidence="3">The sequence shown here is derived from an EMBL/GenBank/DDBJ whole genome shotgun (WGS) entry which is preliminary data.</text>
</comment>
<dbReference type="CDD" id="cd18876">
    <property type="entry name" value="NUDIX_Hydrolase"/>
    <property type="match status" value="1"/>
</dbReference>
<sequence length="164" mass="17951">MDLVPFDEYVRSLNRKRMSAGVLFYDREDRVLLVQPSYKPHWDIPGGAVDADEAPWTTAAREVREEIGLTRPIGRPLVIDYLRDDGRFPEGLAFIFDGGLISEPQVADLELTDPEVLFAGLYSLDEATVMLKPSLLARLAVALEAVHSGGLALCEGGKPVNGLG</sequence>